<protein>
    <submittedName>
        <fullName evidence="7">Conserved hypothetical membrane protein, UPF0118 family</fullName>
    </submittedName>
</protein>
<feature type="transmembrane region" description="Helical" evidence="6">
    <location>
        <begin position="306"/>
        <end position="328"/>
    </location>
</feature>
<keyword evidence="5 6" id="KW-0472">Membrane</keyword>
<organism evidence="7 8">
    <name type="scientific">Clostridium neonatale</name>
    <dbReference type="NCBI Taxonomy" id="137838"/>
    <lineage>
        <taxon>Bacteria</taxon>
        <taxon>Bacillati</taxon>
        <taxon>Bacillota</taxon>
        <taxon>Clostridia</taxon>
        <taxon>Eubacteriales</taxon>
        <taxon>Clostridiaceae</taxon>
        <taxon>Clostridium</taxon>
    </lineage>
</organism>
<evidence type="ECO:0000313" key="7">
    <source>
        <dbReference type="EMBL" id="CAG9706460.1"/>
    </source>
</evidence>
<dbReference type="GO" id="GO:0055085">
    <property type="term" value="P:transmembrane transport"/>
    <property type="evidence" value="ECO:0007669"/>
    <property type="project" value="TreeGrafter"/>
</dbReference>
<feature type="transmembrane region" description="Helical" evidence="6">
    <location>
        <begin position="216"/>
        <end position="235"/>
    </location>
</feature>
<evidence type="ECO:0000256" key="4">
    <source>
        <dbReference type="ARBA" id="ARBA00022989"/>
    </source>
</evidence>
<dbReference type="GO" id="GO:0016020">
    <property type="term" value="C:membrane"/>
    <property type="evidence" value="ECO:0007669"/>
    <property type="project" value="UniProtKB-SubCell"/>
</dbReference>
<feature type="transmembrane region" description="Helical" evidence="6">
    <location>
        <begin position="79"/>
        <end position="104"/>
    </location>
</feature>
<dbReference type="EMBL" id="CAKJVE010000004">
    <property type="protein sequence ID" value="CAG9706460.1"/>
    <property type="molecule type" value="Genomic_DNA"/>
</dbReference>
<gene>
    <name evidence="7" type="ORF">CNEO_42478</name>
</gene>
<feature type="transmembrane region" description="Helical" evidence="6">
    <location>
        <begin position="275"/>
        <end position="294"/>
    </location>
</feature>
<name>A0AA86JPD5_9CLOT</name>
<dbReference type="Pfam" id="PF01594">
    <property type="entry name" value="AI-2E_transport"/>
    <property type="match status" value="1"/>
</dbReference>
<dbReference type="PANTHER" id="PTHR21716:SF68">
    <property type="entry name" value="TRANSPORT PROTEIN YTVI-RELATED"/>
    <property type="match status" value="1"/>
</dbReference>
<proteinExistence type="inferred from homology"/>
<dbReference type="Proteomes" id="UP000789738">
    <property type="component" value="Unassembled WGS sequence"/>
</dbReference>
<dbReference type="AlphaFoldDB" id="A0AA86JPD5"/>
<evidence type="ECO:0000256" key="1">
    <source>
        <dbReference type="ARBA" id="ARBA00004141"/>
    </source>
</evidence>
<feature type="transmembrane region" description="Helical" evidence="6">
    <location>
        <begin position="49"/>
        <end position="67"/>
    </location>
</feature>
<accession>A0AA86JPD5</accession>
<feature type="transmembrane region" description="Helical" evidence="6">
    <location>
        <begin position="26"/>
        <end position="43"/>
    </location>
</feature>
<sequence length="345" mass="39416">MHAYIYKNDYFVISEVMYIFNKYKKLLYLISSFFILLIIMFIIKYYFKPFLSIIIILILTTPLYKLMTRLNIPRNIAGALSIVIVNIVMILVILYLGTGIFNGIHKLYFTNLDLIENFIKDMSDVIQFDVSKFRLSDGLFSIINNNNIRNRAVSTGENLIGGFAGNLCAYAIGNICAFFILVDKNKFIELLELLLPIEVVKKTRIQKTNFMHMIKIEGLLVIISTIEIMMGFFILNVPNPFILSIVCGILDILPYVGTIIVFIPIIIYNIIMKKFLIAFGLICLYLLVQVIREILEAKFLSSKLEIHPLVILLSLYIGVNLFGILGILAGPMYSILAKEIIYSEV</sequence>
<comment type="similarity">
    <text evidence="2">Belongs to the autoinducer-2 exporter (AI-2E) (TC 2.A.86) family.</text>
</comment>
<dbReference type="RefSeq" id="WP_185738720.1">
    <property type="nucleotide sequence ID" value="NZ_CAKJVD010000046.1"/>
</dbReference>
<evidence type="ECO:0000256" key="6">
    <source>
        <dbReference type="SAM" id="Phobius"/>
    </source>
</evidence>
<evidence type="ECO:0000313" key="8">
    <source>
        <dbReference type="Proteomes" id="UP000789738"/>
    </source>
</evidence>
<dbReference type="PANTHER" id="PTHR21716">
    <property type="entry name" value="TRANSMEMBRANE PROTEIN"/>
    <property type="match status" value="1"/>
</dbReference>
<feature type="transmembrane region" description="Helical" evidence="6">
    <location>
        <begin position="241"/>
        <end position="268"/>
    </location>
</feature>
<comment type="subcellular location">
    <subcellularLocation>
        <location evidence="1">Membrane</location>
        <topology evidence="1">Multi-pass membrane protein</topology>
    </subcellularLocation>
</comment>
<dbReference type="InterPro" id="IPR002549">
    <property type="entry name" value="AI-2E-like"/>
</dbReference>
<evidence type="ECO:0000256" key="2">
    <source>
        <dbReference type="ARBA" id="ARBA00009773"/>
    </source>
</evidence>
<keyword evidence="3 6" id="KW-0812">Transmembrane</keyword>
<feature type="transmembrane region" description="Helical" evidence="6">
    <location>
        <begin position="159"/>
        <end position="182"/>
    </location>
</feature>
<evidence type="ECO:0000256" key="5">
    <source>
        <dbReference type="ARBA" id="ARBA00023136"/>
    </source>
</evidence>
<evidence type="ECO:0000256" key="3">
    <source>
        <dbReference type="ARBA" id="ARBA00022692"/>
    </source>
</evidence>
<keyword evidence="4 6" id="KW-1133">Transmembrane helix</keyword>
<reference evidence="7" key="1">
    <citation type="submission" date="2021-10" db="EMBL/GenBank/DDBJ databases">
        <authorList>
            <person name="Mesa V."/>
        </authorList>
    </citation>
    <scope>NUCLEOTIDE SEQUENCE</scope>
    <source>
        <strain evidence="7">CC3_PB</strain>
    </source>
</reference>
<comment type="caution">
    <text evidence="7">The sequence shown here is derived from an EMBL/GenBank/DDBJ whole genome shotgun (WGS) entry which is preliminary data.</text>
</comment>
<dbReference type="GeneID" id="68878222"/>